<keyword evidence="2" id="KW-1185">Reference proteome</keyword>
<evidence type="ECO:0000313" key="3">
    <source>
        <dbReference type="WBParaSite" id="TMUE_1000005374.1"/>
    </source>
</evidence>
<dbReference type="Proteomes" id="UP000046395">
    <property type="component" value="Unassembled WGS sequence"/>
</dbReference>
<feature type="compositionally biased region" description="Basic and acidic residues" evidence="1">
    <location>
        <begin position="24"/>
        <end position="33"/>
    </location>
</feature>
<reference evidence="3" key="1">
    <citation type="submission" date="2019-12" db="UniProtKB">
        <authorList>
            <consortium name="WormBaseParasite"/>
        </authorList>
    </citation>
    <scope>IDENTIFICATION</scope>
</reference>
<name>A0A5S6QDW2_TRIMR</name>
<dbReference type="AlphaFoldDB" id="A0A5S6QDW2"/>
<sequence length="124" mass="13945">MTESDLREHIDGSREILSNEELEEMTKSCTDNEHDVEDSEETVPPAWTLEKFADAFQQAQVLKDKILEYDPSMECDLVVTRGIAASLRSLQDLFDDAKRKQKQLPITMFLTGASVGINAGPLQE</sequence>
<evidence type="ECO:0000256" key="1">
    <source>
        <dbReference type="SAM" id="MobiDB-lite"/>
    </source>
</evidence>
<accession>A0A5S6QDW2</accession>
<feature type="compositionally biased region" description="Basic and acidic residues" evidence="1">
    <location>
        <begin position="1"/>
        <end position="14"/>
    </location>
</feature>
<dbReference type="WBParaSite" id="TMUE_1000005374.1">
    <property type="protein sequence ID" value="TMUE_1000005374.1"/>
    <property type="gene ID" value="WBGene00299271"/>
</dbReference>
<feature type="region of interest" description="Disordered" evidence="1">
    <location>
        <begin position="1"/>
        <end position="42"/>
    </location>
</feature>
<proteinExistence type="predicted"/>
<evidence type="ECO:0000313" key="2">
    <source>
        <dbReference type="Proteomes" id="UP000046395"/>
    </source>
</evidence>
<organism evidence="2 3">
    <name type="scientific">Trichuris muris</name>
    <name type="common">Mouse whipworm</name>
    <dbReference type="NCBI Taxonomy" id="70415"/>
    <lineage>
        <taxon>Eukaryota</taxon>
        <taxon>Metazoa</taxon>
        <taxon>Ecdysozoa</taxon>
        <taxon>Nematoda</taxon>
        <taxon>Enoplea</taxon>
        <taxon>Dorylaimia</taxon>
        <taxon>Trichinellida</taxon>
        <taxon>Trichuridae</taxon>
        <taxon>Trichuris</taxon>
    </lineage>
</organism>
<protein>
    <submittedName>
        <fullName evidence="3">Uncharacterized protein</fullName>
    </submittedName>
</protein>